<dbReference type="CDD" id="cd00093">
    <property type="entry name" value="HTH_XRE"/>
    <property type="match status" value="1"/>
</dbReference>
<dbReference type="GO" id="GO:0003677">
    <property type="term" value="F:DNA binding"/>
    <property type="evidence" value="ECO:0007669"/>
    <property type="project" value="UniProtKB-KW"/>
</dbReference>
<dbReference type="SMART" id="SM00530">
    <property type="entry name" value="HTH_XRE"/>
    <property type="match status" value="1"/>
</dbReference>
<comment type="caution">
    <text evidence="3">The sequence shown here is derived from an EMBL/GenBank/DDBJ whole genome shotgun (WGS) entry which is preliminary data.</text>
</comment>
<evidence type="ECO:0000259" key="2">
    <source>
        <dbReference type="PROSITE" id="PS50943"/>
    </source>
</evidence>
<dbReference type="AlphaFoldDB" id="A0A136PUD2"/>
<protein>
    <submittedName>
        <fullName evidence="3">DNA-binding protein</fullName>
    </submittedName>
</protein>
<reference evidence="3 4" key="1">
    <citation type="submission" date="2016-01" db="EMBL/GenBank/DDBJ databases">
        <title>Whole genome sequence and analysis of Micromonospora rosaria DSM 803, which can produce antibacterial substance rosamicin.</title>
        <authorList>
            <person name="Yang H."/>
            <person name="He X."/>
            <person name="Zhu D."/>
        </authorList>
    </citation>
    <scope>NUCLEOTIDE SEQUENCE [LARGE SCALE GENOMIC DNA]</scope>
    <source>
        <strain evidence="3 4">DSM 803</strain>
    </source>
</reference>
<dbReference type="EMBL" id="LRQV01000026">
    <property type="protein sequence ID" value="KXK62110.1"/>
    <property type="molecule type" value="Genomic_DNA"/>
</dbReference>
<dbReference type="Pfam" id="PF13560">
    <property type="entry name" value="HTH_31"/>
    <property type="match status" value="1"/>
</dbReference>
<evidence type="ECO:0000313" key="3">
    <source>
        <dbReference type="EMBL" id="KXK62110.1"/>
    </source>
</evidence>
<dbReference type="InterPro" id="IPR043917">
    <property type="entry name" value="DUF5753"/>
</dbReference>
<dbReference type="PROSITE" id="PS50943">
    <property type="entry name" value="HTH_CROC1"/>
    <property type="match status" value="1"/>
</dbReference>
<dbReference type="InterPro" id="IPR010982">
    <property type="entry name" value="Lambda_DNA-bd_dom_sf"/>
</dbReference>
<dbReference type="Proteomes" id="UP000070620">
    <property type="component" value="Unassembled WGS sequence"/>
</dbReference>
<evidence type="ECO:0000256" key="1">
    <source>
        <dbReference type="SAM" id="MobiDB-lite"/>
    </source>
</evidence>
<proteinExistence type="predicted"/>
<feature type="region of interest" description="Disordered" evidence="1">
    <location>
        <begin position="1"/>
        <end position="24"/>
    </location>
</feature>
<dbReference type="Gene3D" id="1.10.260.40">
    <property type="entry name" value="lambda repressor-like DNA-binding domains"/>
    <property type="match status" value="1"/>
</dbReference>
<name>A0A136PUD2_9ACTN</name>
<accession>A0A136PUD2</accession>
<keyword evidence="3" id="KW-0238">DNA-binding</keyword>
<organism evidence="3 4">
    <name type="scientific">Micromonospora rosaria</name>
    <dbReference type="NCBI Taxonomy" id="47874"/>
    <lineage>
        <taxon>Bacteria</taxon>
        <taxon>Bacillati</taxon>
        <taxon>Actinomycetota</taxon>
        <taxon>Actinomycetes</taxon>
        <taxon>Micromonosporales</taxon>
        <taxon>Micromonosporaceae</taxon>
        <taxon>Micromonospora</taxon>
    </lineage>
</organism>
<dbReference type="Pfam" id="PF19054">
    <property type="entry name" value="DUF5753"/>
    <property type="match status" value="1"/>
</dbReference>
<evidence type="ECO:0000313" key="4">
    <source>
        <dbReference type="Proteomes" id="UP000070620"/>
    </source>
</evidence>
<dbReference type="SUPFAM" id="SSF47413">
    <property type="entry name" value="lambda repressor-like DNA-binding domains"/>
    <property type="match status" value="1"/>
</dbReference>
<keyword evidence="4" id="KW-1185">Reference proteome</keyword>
<dbReference type="RefSeq" id="WP_083978367.1">
    <property type="nucleotide sequence ID" value="NZ_JBIUBN010000003.1"/>
</dbReference>
<dbReference type="OrthoDB" id="3458445at2"/>
<feature type="domain" description="HTH cro/C1-type" evidence="2">
    <location>
        <begin position="34"/>
        <end position="87"/>
    </location>
</feature>
<sequence>MVFQLRQPGRQPETRWHVPETGSSVPRRQLGRLLRQAREEAGINLEAAAEALEWSRAKMYRLEGGQVALRTHDVTLMCRHYGTSAELTEVLVSLARETKSKGWWHAYGEVIPSWFELYVGMEAAAHHIRQYEPMLVPGLLQTPEYMEALFTTRPGRTPQEVAQKVALRLERQKLLTRRNPVAPLFEAIIDEAVVRRPLADIEAWRHQLAYLVNATQAPHVRLRVMPLSATPHLVSVAGAFALLDFPAAGTRPAEPSTVYCESLTGSLYLDRPEEIAKYREAWQLLWDRALDERASEDLIGTVIKESYDD</sequence>
<dbReference type="InterPro" id="IPR001387">
    <property type="entry name" value="Cro/C1-type_HTH"/>
</dbReference>
<gene>
    <name evidence="3" type="ORF">AWW66_10210</name>
</gene>